<keyword evidence="3" id="KW-0732">Signal</keyword>
<evidence type="ECO:0000256" key="1">
    <source>
        <dbReference type="ARBA" id="ARBA00004196"/>
    </source>
</evidence>
<comment type="similarity">
    <text evidence="2">Belongs to the bacterial solute-binding protein 2 family.</text>
</comment>
<evidence type="ECO:0000313" key="6">
    <source>
        <dbReference type="Proteomes" id="UP000076967"/>
    </source>
</evidence>
<dbReference type="CDD" id="cd20006">
    <property type="entry name" value="PBP1_ABC_sugar_binding-like"/>
    <property type="match status" value="1"/>
</dbReference>
<dbReference type="PANTHER" id="PTHR30036">
    <property type="entry name" value="D-XYLOSE-BINDING PERIPLASMIC PROTEIN"/>
    <property type="match status" value="1"/>
</dbReference>
<evidence type="ECO:0000256" key="2">
    <source>
        <dbReference type="ARBA" id="ARBA00007639"/>
    </source>
</evidence>
<dbReference type="STRING" id="494026.PGLA_06800"/>
<organism evidence="5 6">
    <name type="scientific">Paenibacillus glacialis</name>
    <dbReference type="NCBI Taxonomy" id="494026"/>
    <lineage>
        <taxon>Bacteria</taxon>
        <taxon>Bacillati</taxon>
        <taxon>Bacillota</taxon>
        <taxon>Bacilli</taxon>
        <taxon>Bacillales</taxon>
        <taxon>Paenibacillaceae</taxon>
        <taxon>Paenibacillus</taxon>
    </lineage>
</organism>
<dbReference type="SUPFAM" id="SSF53822">
    <property type="entry name" value="Periplasmic binding protein-like I"/>
    <property type="match status" value="1"/>
</dbReference>
<dbReference type="InterPro" id="IPR050555">
    <property type="entry name" value="Bact_Solute-Bind_Prot2"/>
</dbReference>
<comment type="subcellular location">
    <subcellularLocation>
        <location evidence="1">Cell envelope</location>
    </subcellularLocation>
</comment>
<name>A0A168M8F9_9BACL</name>
<evidence type="ECO:0000256" key="3">
    <source>
        <dbReference type="SAM" id="SignalP"/>
    </source>
</evidence>
<dbReference type="RefSeq" id="WP_068530645.1">
    <property type="nucleotide sequence ID" value="NZ_LVJH01000007.1"/>
</dbReference>
<sequence length="325" mass="35515">MTRTVKSVMLLMALLSLVLVSCSNSPSSLRMTDTVRKVSMIVKMNSGAFWNTVKMGAEVAAKEYNVELTFLGPDSENDIEGQIKLVDDAITNKADAIILSASDYMKLAQVTDRAAYHKIPVISMDTEVASARVKAFVGTNNYEAGQRAAERLIALINGRGQVGLVSFVEGARNADERASGMLDYFARFPNVEVVDTVYCGSDVQLAADLTNEMLNNYPNLKGIIALNEMAGIGVSQEVLKLGFGGKVKIITFDSPPEVIEMLQEGIVQATVIQNPYSNGYLAVQHAVEVIEGMHVPERVDTGSKLIDLDNMLWPENQKQLFPFVR</sequence>
<dbReference type="Gene3D" id="3.40.50.2300">
    <property type="match status" value="2"/>
</dbReference>
<dbReference type="Pfam" id="PF13407">
    <property type="entry name" value="Peripla_BP_4"/>
    <property type="match status" value="1"/>
</dbReference>
<dbReference type="PANTHER" id="PTHR30036:SF7">
    <property type="entry name" value="ABC TRANSPORTER PERIPLASMIC-BINDING PROTEIN YPHF"/>
    <property type="match status" value="1"/>
</dbReference>
<evidence type="ECO:0000313" key="5">
    <source>
        <dbReference type="EMBL" id="OAB44361.1"/>
    </source>
</evidence>
<dbReference type="Proteomes" id="UP000076967">
    <property type="component" value="Unassembled WGS sequence"/>
</dbReference>
<gene>
    <name evidence="5" type="ORF">PGLA_06800</name>
</gene>
<comment type="caution">
    <text evidence="5">The sequence shown here is derived from an EMBL/GenBank/DDBJ whole genome shotgun (WGS) entry which is preliminary data.</text>
</comment>
<feature type="domain" description="Periplasmic binding protein" evidence="4">
    <location>
        <begin position="39"/>
        <end position="292"/>
    </location>
</feature>
<accession>A0A168M8F9</accession>
<feature type="signal peptide" evidence="3">
    <location>
        <begin position="1"/>
        <end position="21"/>
    </location>
</feature>
<dbReference type="InterPro" id="IPR028082">
    <property type="entry name" value="Peripla_BP_I"/>
</dbReference>
<feature type="chain" id="PRO_5038638951" evidence="3">
    <location>
        <begin position="22"/>
        <end position="325"/>
    </location>
</feature>
<protein>
    <submittedName>
        <fullName evidence="5">LacI family transcriptional regulator</fullName>
    </submittedName>
</protein>
<dbReference type="GO" id="GO:0030246">
    <property type="term" value="F:carbohydrate binding"/>
    <property type="evidence" value="ECO:0007669"/>
    <property type="project" value="TreeGrafter"/>
</dbReference>
<evidence type="ECO:0000259" key="4">
    <source>
        <dbReference type="Pfam" id="PF13407"/>
    </source>
</evidence>
<keyword evidence="6" id="KW-1185">Reference proteome</keyword>
<dbReference type="EMBL" id="LVJH01000007">
    <property type="protein sequence ID" value="OAB44361.1"/>
    <property type="molecule type" value="Genomic_DNA"/>
</dbReference>
<dbReference type="InterPro" id="IPR025997">
    <property type="entry name" value="SBP_2_dom"/>
</dbReference>
<proteinExistence type="inferred from homology"/>
<dbReference type="PROSITE" id="PS51257">
    <property type="entry name" value="PROKAR_LIPOPROTEIN"/>
    <property type="match status" value="1"/>
</dbReference>
<dbReference type="AlphaFoldDB" id="A0A168M8F9"/>
<dbReference type="GO" id="GO:0030288">
    <property type="term" value="C:outer membrane-bounded periplasmic space"/>
    <property type="evidence" value="ECO:0007669"/>
    <property type="project" value="TreeGrafter"/>
</dbReference>
<reference evidence="5 6" key="1">
    <citation type="submission" date="2016-03" db="EMBL/GenBank/DDBJ databases">
        <title>Draft genome sequence of Paenibacillus glacialis DSM 22343.</title>
        <authorList>
            <person name="Shin S.-K."/>
            <person name="Yi H."/>
        </authorList>
    </citation>
    <scope>NUCLEOTIDE SEQUENCE [LARGE SCALE GENOMIC DNA]</scope>
    <source>
        <strain evidence="5 6">DSM 22343</strain>
    </source>
</reference>